<dbReference type="SUPFAM" id="SSF53850">
    <property type="entry name" value="Periplasmic binding protein-like II"/>
    <property type="match status" value="1"/>
</dbReference>
<dbReference type="GO" id="GO:0006351">
    <property type="term" value="P:DNA-templated transcription"/>
    <property type="evidence" value="ECO:0007669"/>
    <property type="project" value="TreeGrafter"/>
</dbReference>
<organism evidence="6 7">
    <name type="scientific">Aquitalea magnusonii</name>
    <dbReference type="NCBI Taxonomy" id="332411"/>
    <lineage>
        <taxon>Bacteria</taxon>
        <taxon>Pseudomonadati</taxon>
        <taxon>Pseudomonadota</taxon>
        <taxon>Betaproteobacteria</taxon>
        <taxon>Neisseriales</taxon>
        <taxon>Chromobacteriaceae</taxon>
        <taxon>Aquitalea</taxon>
    </lineage>
</organism>
<dbReference type="InterPro" id="IPR036390">
    <property type="entry name" value="WH_DNA-bd_sf"/>
</dbReference>
<evidence type="ECO:0000256" key="1">
    <source>
        <dbReference type="ARBA" id="ARBA00009437"/>
    </source>
</evidence>
<evidence type="ECO:0000259" key="5">
    <source>
        <dbReference type="PROSITE" id="PS50931"/>
    </source>
</evidence>
<dbReference type="InterPro" id="IPR000847">
    <property type="entry name" value="LysR_HTH_N"/>
</dbReference>
<dbReference type="InterPro" id="IPR058163">
    <property type="entry name" value="LysR-type_TF_proteobact-type"/>
</dbReference>
<dbReference type="SUPFAM" id="SSF46785">
    <property type="entry name" value="Winged helix' DNA-binding domain"/>
    <property type="match status" value="1"/>
</dbReference>
<comment type="similarity">
    <text evidence="1">Belongs to the LysR transcriptional regulatory family.</text>
</comment>
<dbReference type="Proteomes" id="UP000248395">
    <property type="component" value="Unassembled WGS sequence"/>
</dbReference>
<dbReference type="PANTHER" id="PTHR30537">
    <property type="entry name" value="HTH-TYPE TRANSCRIPTIONAL REGULATOR"/>
    <property type="match status" value="1"/>
</dbReference>
<dbReference type="PROSITE" id="PS50931">
    <property type="entry name" value="HTH_LYSR"/>
    <property type="match status" value="1"/>
</dbReference>
<dbReference type="FunFam" id="1.10.10.10:FF:000001">
    <property type="entry name" value="LysR family transcriptional regulator"/>
    <property type="match status" value="1"/>
</dbReference>
<evidence type="ECO:0000256" key="3">
    <source>
        <dbReference type="ARBA" id="ARBA00023125"/>
    </source>
</evidence>
<dbReference type="CDD" id="cd08432">
    <property type="entry name" value="PBP2_GcdR_TrpI_HvrB_AmpR_like"/>
    <property type="match status" value="1"/>
</dbReference>
<dbReference type="InterPro" id="IPR036388">
    <property type="entry name" value="WH-like_DNA-bd_sf"/>
</dbReference>
<dbReference type="PRINTS" id="PR00039">
    <property type="entry name" value="HTHLYSR"/>
</dbReference>
<accession>A0A318JG64</accession>
<dbReference type="AlphaFoldDB" id="A0A318JG64"/>
<dbReference type="GO" id="GO:0043565">
    <property type="term" value="F:sequence-specific DNA binding"/>
    <property type="evidence" value="ECO:0007669"/>
    <property type="project" value="TreeGrafter"/>
</dbReference>
<dbReference type="GO" id="GO:0003700">
    <property type="term" value="F:DNA-binding transcription factor activity"/>
    <property type="evidence" value="ECO:0007669"/>
    <property type="project" value="InterPro"/>
</dbReference>
<dbReference type="OrthoDB" id="9124618at2"/>
<keyword evidence="7" id="KW-1185">Reference proteome</keyword>
<protein>
    <submittedName>
        <fullName evidence="6">LysR family glycine cleavage system transcriptional activator</fullName>
    </submittedName>
</protein>
<proteinExistence type="inferred from homology"/>
<evidence type="ECO:0000313" key="7">
    <source>
        <dbReference type="Proteomes" id="UP000248395"/>
    </source>
</evidence>
<gene>
    <name evidence="6" type="ORF">DFR38_10737</name>
</gene>
<dbReference type="Pfam" id="PF03466">
    <property type="entry name" value="LysR_substrate"/>
    <property type="match status" value="1"/>
</dbReference>
<dbReference type="Gene3D" id="1.10.10.10">
    <property type="entry name" value="Winged helix-like DNA-binding domain superfamily/Winged helix DNA-binding domain"/>
    <property type="match status" value="1"/>
</dbReference>
<reference evidence="6 7" key="1">
    <citation type="submission" date="2018-05" db="EMBL/GenBank/DDBJ databases">
        <title>Genomic Encyclopedia of Type Strains, Phase IV (KMG-IV): sequencing the most valuable type-strain genomes for metagenomic binning, comparative biology and taxonomic classification.</title>
        <authorList>
            <person name="Goeker M."/>
        </authorList>
    </citation>
    <scope>NUCLEOTIDE SEQUENCE [LARGE SCALE GENOMIC DNA]</scope>
    <source>
        <strain evidence="6 7">DSM 25134</strain>
    </source>
</reference>
<keyword evidence="4" id="KW-0804">Transcription</keyword>
<sequence>MELFHLVMNDTHHLPSLSALRAFVAVVQSGSFTEAARRLFLTQGAISKQIRLLEEHYGTPLLQRHSRQVQPTPSGRTLLPVAQDVVERLKEVERRLKTQTDILSLQVYVSFAVRWLMPRLGSFYQQYPLTQLRIDSMVYEPSELDPGIDRAYILFGRGHWPNMQAELLLAERLSPVCAPGMLPQLTCLDDLAGQTLFHTTRDYEEWMAWLATRQISSLAQYKHQVVDLHHLAWTAAASGLGVAIGDMALLKDELQQGRLACPFDSVLETGCGYYLAYPDSYADHPGLQALLGWLRQQAAADEAA</sequence>
<keyword evidence="2" id="KW-0805">Transcription regulation</keyword>
<comment type="caution">
    <text evidence="6">The sequence shown here is derived from an EMBL/GenBank/DDBJ whole genome shotgun (WGS) entry which is preliminary data.</text>
</comment>
<keyword evidence="3" id="KW-0238">DNA-binding</keyword>
<evidence type="ECO:0000313" key="6">
    <source>
        <dbReference type="EMBL" id="PXX48253.1"/>
    </source>
</evidence>
<evidence type="ECO:0000256" key="4">
    <source>
        <dbReference type="ARBA" id="ARBA00023163"/>
    </source>
</evidence>
<dbReference type="Gene3D" id="3.40.190.10">
    <property type="entry name" value="Periplasmic binding protein-like II"/>
    <property type="match status" value="2"/>
</dbReference>
<feature type="domain" description="HTH lysR-type" evidence="5">
    <location>
        <begin position="15"/>
        <end position="72"/>
    </location>
</feature>
<dbReference type="EMBL" id="QJKC01000007">
    <property type="protein sequence ID" value="PXX48253.1"/>
    <property type="molecule type" value="Genomic_DNA"/>
</dbReference>
<name>A0A318JG64_9NEIS</name>
<dbReference type="PANTHER" id="PTHR30537:SF74">
    <property type="entry name" value="HTH-TYPE TRANSCRIPTIONAL REGULATOR TRPI"/>
    <property type="match status" value="1"/>
</dbReference>
<dbReference type="Pfam" id="PF00126">
    <property type="entry name" value="HTH_1"/>
    <property type="match status" value="1"/>
</dbReference>
<dbReference type="RefSeq" id="WP_158527716.1">
    <property type="nucleotide sequence ID" value="NZ_LNQU01000062.1"/>
</dbReference>
<evidence type="ECO:0000256" key="2">
    <source>
        <dbReference type="ARBA" id="ARBA00023015"/>
    </source>
</evidence>
<dbReference type="InterPro" id="IPR005119">
    <property type="entry name" value="LysR_subst-bd"/>
</dbReference>